<sequence>MDIGIDGRTDKASLTRALTLLPAMALIVTNVVGTGIFTKTRVMTCNVGSPWLVLLAFAAAGLLTLAGALTFAELGAMLPRSGGHYAYIGTAFGRFWAFLFGWMETFLDGAASIAAIAMVFAVFLNDLSGGALSPGEVMLATQATIAVTTALACASMHANGRIFAVATVLKLLLIVGIGGAAFWYSGGSIAHFAGNAESVACADVPASARGGVAGFGAAMIGALWAYNGWADLSFVAEEVRRPGVTLPRAIIGASVLIIALYLFVNVGYFFALDAKTIAGLPETASVAGAVLARVAGAGGASLLIAAMLISTAGALHSTSLSIARIPFGMARDGLLPAWLATVSSKSRAPVNATLVVGVCAGLFALSGTFDALSDMIVFALLFFNGLGVASVYVLRRALPQMDRPYRVPGYPLVPAVFIVVSAALMLNTLLSAPVRALAGAALVAAGIPVYLYFARQASTRAGKHPN</sequence>
<dbReference type="InterPro" id="IPR002293">
    <property type="entry name" value="AA/rel_permease1"/>
</dbReference>
<keyword evidence="3 5" id="KW-1133">Transmembrane helix</keyword>
<evidence type="ECO:0000256" key="5">
    <source>
        <dbReference type="SAM" id="Phobius"/>
    </source>
</evidence>
<dbReference type="Proteomes" id="UP000666369">
    <property type="component" value="Unassembled WGS sequence"/>
</dbReference>
<organism evidence="6 7">
    <name type="scientific">Duganella aceris</name>
    <dbReference type="NCBI Taxonomy" id="2703883"/>
    <lineage>
        <taxon>Bacteria</taxon>
        <taxon>Pseudomonadati</taxon>
        <taxon>Pseudomonadota</taxon>
        <taxon>Betaproteobacteria</taxon>
        <taxon>Burkholderiales</taxon>
        <taxon>Oxalobacteraceae</taxon>
        <taxon>Telluria group</taxon>
        <taxon>Duganella</taxon>
    </lineage>
</organism>
<evidence type="ECO:0000256" key="2">
    <source>
        <dbReference type="ARBA" id="ARBA00022692"/>
    </source>
</evidence>
<feature type="transmembrane region" description="Helical" evidence="5">
    <location>
        <begin position="17"/>
        <end position="38"/>
    </location>
</feature>
<dbReference type="Gene3D" id="1.20.1740.10">
    <property type="entry name" value="Amino acid/polyamine transporter I"/>
    <property type="match status" value="1"/>
</dbReference>
<accession>A0ABX0FLC0</accession>
<feature type="transmembrane region" description="Helical" evidence="5">
    <location>
        <begin position="109"/>
        <end position="125"/>
    </location>
</feature>
<gene>
    <name evidence="6" type="ORF">GW587_13765</name>
</gene>
<protein>
    <submittedName>
        <fullName evidence="6">Amino acid permease</fullName>
    </submittedName>
</protein>
<reference evidence="7" key="1">
    <citation type="submission" date="2023-07" db="EMBL/GenBank/DDBJ databases">
        <title>Duganella aceri sp. nov., isolated from tree sap.</title>
        <authorList>
            <person name="Kim I.S."/>
        </authorList>
    </citation>
    <scope>NUCLEOTIDE SEQUENCE [LARGE SCALE GENOMIC DNA]</scope>
    <source>
        <strain evidence="7">SAP-35</strain>
    </source>
</reference>
<evidence type="ECO:0000256" key="4">
    <source>
        <dbReference type="ARBA" id="ARBA00023136"/>
    </source>
</evidence>
<evidence type="ECO:0000313" key="7">
    <source>
        <dbReference type="Proteomes" id="UP000666369"/>
    </source>
</evidence>
<feature type="transmembrane region" description="Helical" evidence="5">
    <location>
        <begin position="432"/>
        <end position="453"/>
    </location>
</feature>
<comment type="caution">
    <text evidence="6">The sequence shown here is derived from an EMBL/GenBank/DDBJ whole genome shotgun (WGS) entry which is preliminary data.</text>
</comment>
<dbReference type="RefSeq" id="WP_166103733.1">
    <property type="nucleotide sequence ID" value="NZ_JAADJT010000005.1"/>
</dbReference>
<dbReference type="Pfam" id="PF13520">
    <property type="entry name" value="AA_permease_2"/>
    <property type="match status" value="1"/>
</dbReference>
<feature type="transmembrane region" description="Helical" evidence="5">
    <location>
        <begin position="137"/>
        <end position="157"/>
    </location>
</feature>
<evidence type="ECO:0000256" key="3">
    <source>
        <dbReference type="ARBA" id="ARBA00022989"/>
    </source>
</evidence>
<dbReference type="PIRSF" id="PIRSF006060">
    <property type="entry name" value="AA_transporter"/>
    <property type="match status" value="1"/>
</dbReference>
<keyword evidence="2 5" id="KW-0812">Transmembrane</keyword>
<name>A0ABX0FLC0_9BURK</name>
<dbReference type="PANTHER" id="PTHR11785">
    <property type="entry name" value="AMINO ACID TRANSPORTER"/>
    <property type="match status" value="1"/>
</dbReference>
<feature type="transmembrane region" description="Helical" evidence="5">
    <location>
        <begin position="375"/>
        <end position="395"/>
    </location>
</feature>
<dbReference type="PANTHER" id="PTHR11785:SF512">
    <property type="entry name" value="SOBREMESA, ISOFORM B"/>
    <property type="match status" value="1"/>
</dbReference>
<feature type="transmembrane region" description="Helical" evidence="5">
    <location>
        <begin position="84"/>
        <end position="103"/>
    </location>
</feature>
<feature type="transmembrane region" description="Helical" evidence="5">
    <location>
        <begin position="290"/>
        <end position="315"/>
    </location>
</feature>
<comment type="subcellular location">
    <subcellularLocation>
        <location evidence="1">Membrane</location>
        <topology evidence="1">Multi-pass membrane protein</topology>
    </subcellularLocation>
</comment>
<feature type="transmembrane region" description="Helical" evidence="5">
    <location>
        <begin position="163"/>
        <end position="184"/>
    </location>
</feature>
<keyword evidence="4 5" id="KW-0472">Membrane</keyword>
<feature type="transmembrane region" description="Helical" evidence="5">
    <location>
        <begin position="350"/>
        <end position="369"/>
    </location>
</feature>
<evidence type="ECO:0000313" key="6">
    <source>
        <dbReference type="EMBL" id="NGZ85321.1"/>
    </source>
</evidence>
<feature type="transmembrane region" description="Helical" evidence="5">
    <location>
        <begin position="407"/>
        <end position="426"/>
    </location>
</feature>
<dbReference type="InterPro" id="IPR050598">
    <property type="entry name" value="AminoAcid_Transporter"/>
</dbReference>
<feature type="transmembrane region" description="Helical" evidence="5">
    <location>
        <begin position="249"/>
        <end position="270"/>
    </location>
</feature>
<keyword evidence="7" id="KW-1185">Reference proteome</keyword>
<proteinExistence type="predicted"/>
<dbReference type="EMBL" id="JAADJT010000005">
    <property type="protein sequence ID" value="NGZ85321.1"/>
    <property type="molecule type" value="Genomic_DNA"/>
</dbReference>
<feature type="transmembrane region" description="Helical" evidence="5">
    <location>
        <begin position="50"/>
        <end position="72"/>
    </location>
</feature>
<evidence type="ECO:0000256" key="1">
    <source>
        <dbReference type="ARBA" id="ARBA00004141"/>
    </source>
</evidence>